<dbReference type="InterPro" id="IPR001796">
    <property type="entry name" value="DHFR_dom"/>
</dbReference>
<dbReference type="PRINTS" id="PR00070">
    <property type="entry name" value="DHFR"/>
</dbReference>
<reference evidence="10 11" key="1">
    <citation type="submission" date="2010-12" db="EMBL/GenBank/DDBJ databases">
        <title>Complete sequence of Bacillus cellulosilyticus DSM 2522.</title>
        <authorList>
            <consortium name="US DOE Joint Genome Institute"/>
            <person name="Lucas S."/>
            <person name="Copeland A."/>
            <person name="Lapidus A."/>
            <person name="Cheng J.-F."/>
            <person name="Bruce D."/>
            <person name="Goodwin L."/>
            <person name="Pitluck S."/>
            <person name="Chertkov O."/>
            <person name="Detter J.C."/>
            <person name="Han C."/>
            <person name="Tapia R."/>
            <person name="Land M."/>
            <person name="Hauser L."/>
            <person name="Jeffries C."/>
            <person name="Kyrpides N."/>
            <person name="Ivanova N."/>
            <person name="Mikhailova N."/>
            <person name="Brumm P."/>
            <person name="Mead D."/>
            <person name="Woyke T."/>
        </authorList>
    </citation>
    <scope>NUCLEOTIDE SEQUENCE [LARGE SCALE GENOMIC DNA]</scope>
    <source>
        <strain evidence="11">ATCC 21833 / DSM 2522 / FERM P-1141 / JCM 9156 / N-4</strain>
    </source>
</reference>
<comment type="pathway">
    <text evidence="1 8">Cofactor biosynthesis; tetrahydrofolate biosynthesis; 5,6,7,8-tetrahydrofolate from 7,8-dihydrofolate: step 1/1.</text>
</comment>
<evidence type="ECO:0000313" key="11">
    <source>
        <dbReference type="Proteomes" id="UP000001401"/>
    </source>
</evidence>
<dbReference type="KEGG" id="bco:Bcell_3425"/>
<keyword evidence="11" id="KW-1185">Reference proteome</keyword>
<dbReference type="FunFam" id="3.40.430.10:FF:000001">
    <property type="entry name" value="Dihydrofolate reductase"/>
    <property type="match status" value="1"/>
</dbReference>
<keyword evidence="5 8" id="KW-0521">NADP</keyword>
<dbReference type="SUPFAM" id="SSF53597">
    <property type="entry name" value="Dihydrofolate reductase-like"/>
    <property type="match status" value="1"/>
</dbReference>
<evidence type="ECO:0000256" key="5">
    <source>
        <dbReference type="ARBA" id="ARBA00022857"/>
    </source>
</evidence>
<evidence type="ECO:0000256" key="4">
    <source>
        <dbReference type="ARBA" id="ARBA00022563"/>
    </source>
</evidence>
<accession>E6U2F4</accession>
<dbReference type="GO" id="GO:0070401">
    <property type="term" value="F:NADP+ binding"/>
    <property type="evidence" value="ECO:0007669"/>
    <property type="project" value="UniProtKB-ARBA"/>
</dbReference>
<dbReference type="PANTHER" id="PTHR48069">
    <property type="entry name" value="DIHYDROFOLATE REDUCTASE"/>
    <property type="match status" value="1"/>
</dbReference>
<evidence type="ECO:0000256" key="3">
    <source>
        <dbReference type="ARBA" id="ARBA00012856"/>
    </source>
</evidence>
<comment type="similarity">
    <text evidence="2 8">Belongs to the dihydrofolate reductase family.</text>
</comment>
<dbReference type="GO" id="GO:0006730">
    <property type="term" value="P:one-carbon metabolic process"/>
    <property type="evidence" value="ECO:0007669"/>
    <property type="project" value="UniProtKB-KW"/>
</dbReference>
<organism evidence="10 11">
    <name type="scientific">Evansella cellulosilytica (strain ATCC 21833 / DSM 2522 / FERM P-1141 / JCM 9156 / N-4)</name>
    <name type="common">Bacillus cellulosilyticus</name>
    <dbReference type="NCBI Taxonomy" id="649639"/>
    <lineage>
        <taxon>Bacteria</taxon>
        <taxon>Bacillati</taxon>
        <taxon>Bacillota</taxon>
        <taxon>Bacilli</taxon>
        <taxon>Bacillales</taxon>
        <taxon>Bacillaceae</taxon>
        <taxon>Evansella</taxon>
    </lineage>
</organism>
<evidence type="ECO:0000259" key="9">
    <source>
        <dbReference type="PROSITE" id="PS51330"/>
    </source>
</evidence>
<dbReference type="PROSITE" id="PS51330">
    <property type="entry name" value="DHFR_2"/>
    <property type="match status" value="1"/>
</dbReference>
<dbReference type="UniPathway" id="UPA00077">
    <property type="reaction ID" value="UER00158"/>
</dbReference>
<dbReference type="EMBL" id="CP002394">
    <property type="protein sequence ID" value="ADU31667.1"/>
    <property type="molecule type" value="Genomic_DNA"/>
</dbReference>
<dbReference type="GO" id="GO:0046452">
    <property type="term" value="P:dihydrofolate metabolic process"/>
    <property type="evidence" value="ECO:0007669"/>
    <property type="project" value="TreeGrafter"/>
</dbReference>
<name>E6U2F4_EVAC2</name>
<dbReference type="PANTHER" id="PTHR48069:SF3">
    <property type="entry name" value="DIHYDROFOLATE REDUCTASE"/>
    <property type="match status" value="1"/>
</dbReference>
<dbReference type="GO" id="GO:0004146">
    <property type="term" value="F:dihydrofolate reductase activity"/>
    <property type="evidence" value="ECO:0007669"/>
    <property type="project" value="UniProtKB-EC"/>
</dbReference>
<evidence type="ECO:0000256" key="8">
    <source>
        <dbReference type="PIRNR" id="PIRNR000194"/>
    </source>
</evidence>
<dbReference type="PIRSF" id="PIRSF000194">
    <property type="entry name" value="DHFR"/>
    <property type="match status" value="1"/>
</dbReference>
<evidence type="ECO:0000256" key="2">
    <source>
        <dbReference type="ARBA" id="ARBA00009539"/>
    </source>
</evidence>
<proteinExistence type="inferred from homology"/>
<evidence type="ECO:0000256" key="1">
    <source>
        <dbReference type="ARBA" id="ARBA00004903"/>
    </source>
</evidence>
<dbReference type="InterPro" id="IPR024072">
    <property type="entry name" value="DHFR-like_dom_sf"/>
</dbReference>
<dbReference type="Proteomes" id="UP000001401">
    <property type="component" value="Chromosome"/>
</dbReference>
<dbReference type="GO" id="GO:0046654">
    <property type="term" value="P:tetrahydrofolate biosynthetic process"/>
    <property type="evidence" value="ECO:0007669"/>
    <property type="project" value="UniProtKB-UniPathway"/>
</dbReference>
<dbReference type="GO" id="GO:0005829">
    <property type="term" value="C:cytosol"/>
    <property type="evidence" value="ECO:0007669"/>
    <property type="project" value="TreeGrafter"/>
</dbReference>
<dbReference type="GO" id="GO:0046655">
    <property type="term" value="P:folic acid metabolic process"/>
    <property type="evidence" value="ECO:0007669"/>
    <property type="project" value="TreeGrafter"/>
</dbReference>
<dbReference type="RefSeq" id="WP_013489998.1">
    <property type="nucleotide sequence ID" value="NC_014829.1"/>
</dbReference>
<evidence type="ECO:0000256" key="6">
    <source>
        <dbReference type="ARBA" id="ARBA00023002"/>
    </source>
</evidence>
<dbReference type="AlphaFoldDB" id="E6U2F4"/>
<keyword evidence="4 8" id="KW-0554">One-carbon metabolism</keyword>
<gene>
    <name evidence="10" type="ordered locus">Bcell_3425</name>
</gene>
<dbReference type="CDD" id="cd00209">
    <property type="entry name" value="DHFR"/>
    <property type="match status" value="1"/>
</dbReference>
<evidence type="ECO:0000313" key="10">
    <source>
        <dbReference type="EMBL" id="ADU31667.1"/>
    </source>
</evidence>
<dbReference type="eggNOG" id="COG0262">
    <property type="taxonomic scope" value="Bacteria"/>
</dbReference>
<dbReference type="InterPro" id="IPR012259">
    <property type="entry name" value="DHFR"/>
</dbReference>
<dbReference type="HOGENOM" id="CLU_043966_5_2_9"/>
<dbReference type="Pfam" id="PF00186">
    <property type="entry name" value="DHFR_1"/>
    <property type="match status" value="1"/>
</dbReference>
<comment type="catalytic activity">
    <reaction evidence="8">
        <text>(6S)-5,6,7,8-tetrahydrofolate + NADP(+) = 7,8-dihydrofolate + NADPH + H(+)</text>
        <dbReference type="Rhea" id="RHEA:15009"/>
        <dbReference type="ChEBI" id="CHEBI:15378"/>
        <dbReference type="ChEBI" id="CHEBI:57451"/>
        <dbReference type="ChEBI" id="CHEBI:57453"/>
        <dbReference type="ChEBI" id="CHEBI:57783"/>
        <dbReference type="ChEBI" id="CHEBI:58349"/>
        <dbReference type="EC" id="1.5.1.3"/>
    </reaction>
</comment>
<keyword evidence="6 8" id="KW-0560">Oxidoreductase</keyword>
<evidence type="ECO:0000256" key="7">
    <source>
        <dbReference type="ARBA" id="ARBA00025067"/>
    </source>
</evidence>
<comment type="function">
    <text evidence="7 8">Key enzyme in folate metabolism. Catalyzes an essential reaction for de novo glycine and purine synthesis, and for DNA precursor synthesis.</text>
</comment>
<dbReference type="STRING" id="649639.Bcell_3425"/>
<protein>
    <recommendedName>
        <fullName evidence="3 8">Dihydrofolate reductase</fullName>
        <ecNumber evidence="3 8">1.5.1.3</ecNumber>
    </recommendedName>
</protein>
<dbReference type="OrthoDB" id="9804315at2"/>
<dbReference type="EC" id="1.5.1.3" evidence="3 8"/>
<dbReference type="Gene3D" id="3.40.430.10">
    <property type="entry name" value="Dihydrofolate Reductase, subunit A"/>
    <property type="match status" value="1"/>
</dbReference>
<sequence length="162" mass="18527">MISMIAAMGKNREIGLNGEMPWHLPNDLKFFKKTTSGHSVLMGRKTYESIGRPLPNRRNLVVTRSESFHADGVEVLHSLDDVKPLVNSEEEFFVIGGATLYEQLMPIAKRLYITSINAEFEADTYFPAIDEIEWKIVSSEKGIVDEKNKYEHTFQVFERTSN</sequence>
<feature type="domain" description="DHFR" evidence="9">
    <location>
        <begin position="1"/>
        <end position="159"/>
    </location>
</feature>